<proteinExistence type="predicted"/>
<gene>
    <name evidence="2" type="ORF">MtrunA17_Chr4g0013991</name>
</gene>
<accession>A0A396I1K4</accession>
<dbReference type="EMBL" id="PSQE01000004">
    <property type="protein sequence ID" value="RHN59502.1"/>
    <property type="molecule type" value="Genomic_DNA"/>
</dbReference>
<keyword evidence="1" id="KW-1133">Transmembrane helix</keyword>
<keyword evidence="1" id="KW-0472">Membrane</keyword>
<reference evidence="2" key="1">
    <citation type="journal article" date="2018" name="Nat. Plants">
        <title>Whole-genome landscape of Medicago truncatula symbiotic genes.</title>
        <authorList>
            <person name="Pecrix Y."/>
            <person name="Gamas P."/>
            <person name="Carrere S."/>
        </authorList>
    </citation>
    <scope>NUCLEOTIDE SEQUENCE</scope>
    <source>
        <tissue evidence="2">Leaves</tissue>
    </source>
</reference>
<feature type="transmembrane region" description="Helical" evidence="1">
    <location>
        <begin position="52"/>
        <end position="73"/>
    </location>
</feature>
<dbReference type="AlphaFoldDB" id="A0A396I1K4"/>
<evidence type="ECO:0000313" key="2">
    <source>
        <dbReference type="EMBL" id="RHN59502.1"/>
    </source>
</evidence>
<organism evidence="2">
    <name type="scientific">Medicago truncatula</name>
    <name type="common">Barrel medic</name>
    <name type="synonym">Medicago tribuloides</name>
    <dbReference type="NCBI Taxonomy" id="3880"/>
    <lineage>
        <taxon>Eukaryota</taxon>
        <taxon>Viridiplantae</taxon>
        <taxon>Streptophyta</taxon>
        <taxon>Embryophyta</taxon>
        <taxon>Tracheophyta</taxon>
        <taxon>Spermatophyta</taxon>
        <taxon>Magnoliopsida</taxon>
        <taxon>eudicotyledons</taxon>
        <taxon>Gunneridae</taxon>
        <taxon>Pentapetalae</taxon>
        <taxon>rosids</taxon>
        <taxon>fabids</taxon>
        <taxon>Fabales</taxon>
        <taxon>Fabaceae</taxon>
        <taxon>Papilionoideae</taxon>
        <taxon>50 kb inversion clade</taxon>
        <taxon>NPAAA clade</taxon>
        <taxon>Hologalegina</taxon>
        <taxon>IRL clade</taxon>
        <taxon>Trifolieae</taxon>
        <taxon>Medicago</taxon>
    </lineage>
</organism>
<evidence type="ECO:0000256" key="1">
    <source>
        <dbReference type="SAM" id="Phobius"/>
    </source>
</evidence>
<protein>
    <recommendedName>
        <fullName evidence="3">Transmembrane protein</fullName>
    </recommendedName>
</protein>
<dbReference type="Proteomes" id="UP000265566">
    <property type="component" value="Chromosome 4"/>
</dbReference>
<comment type="caution">
    <text evidence="2">The sequence shown here is derived from an EMBL/GenBank/DDBJ whole genome shotgun (WGS) entry which is preliminary data.</text>
</comment>
<evidence type="ECO:0008006" key="3">
    <source>
        <dbReference type="Google" id="ProtNLM"/>
    </source>
</evidence>
<sequence length="74" mass="8531">MKVWKFYLFFRSPPFLAFPVRFSSPSFATVLLLSFRSGPVLLLSFRFGPVRFPLFCYGSVLPWFGMMMICGCMG</sequence>
<dbReference type="Gramene" id="rna21541">
    <property type="protein sequence ID" value="RHN59502.1"/>
    <property type="gene ID" value="gene21541"/>
</dbReference>
<keyword evidence="1" id="KW-0812">Transmembrane</keyword>
<name>A0A396I1K4_MEDTR</name>